<protein>
    <submittedName>
        <fullName evidence="1">Uncharacterized protein</fullName>
    </submittedName>
</protein>
<dbReference type="PANTHER" id="PTHR12517:SF0">
    <property type="entry name" value="INTERMEMBRANE LIPID TRANSFER PROTEIN VPS13B"/>
    <property type="match status" value="1"/>
</dbReference>
<dbReference type="AlphaFoldDB" id="A0A9P0QFZ5"/>
<keyword evidence="2" id="KW-1185">Reference proteome</keyword>
<dbReference type="EMBL" id="CAKOFQ010010235">
    <property type="protein sequence ID" value="CAH2019417.1"/>
    <property type="molecule type" value="Genomic_DNA"/>
</dbReference>
<organism evidence="1 2">
    <name type="scientific">Acanthoscelides obtectus</name>
    <name type="common">Bean weevil</name>
    <name type="synonym">Bruchus obtectus</name>
    <dbReference type="NCBI Taxonomy" id="200917"/>
    <lineage>
        <taxon>Eukaryota</taxon>
        <taxon>Metazoa</taxon>
        <taxon>Ecdysozoa</taxon>
        <taxon>Arthropoda</taxon>
        <taxon>Hexapoda</taxon>
        <taxon>Insecta</taxon>
        <taxon>Pterygota</taxon>
        <taxon>Neoptera</taxon>
        <taxon>Endopterygota</taxon>
        <taxon>Coleoptera</taxon>
        <taxon>Polyphaga</taxon>
        <taxon>Cucujiformia</taxon>
        <taxon>Chrysomeloidea</taxon>
        <taxon>Chrysomelidae</taxon>
        <taxon>Bruchinae</taxon>
        <taxon>Bruchini</taxon>
        <taxon>Acanthoscelides</taxon>
    </lineage>
</organism>
<evidence type="ECO:0000313" key="1">
    <source>
        <dbReference type="EMBL" id="CAH2019417.1"/>
    </source>
</evidence>
<comment type="caution">
    <text evidence="1">The sequence shown here is derived from an EMBL/GenBank/DDBJ whole genome shotgun (WGS) entry which is preliminary data.</text>
</comment>
<name>A0A9P0QFZ5_ACAOB</name>
<sequence>MWSQSNKPKDAVRDFIVMTRYVVCNDTNMNLRFGQTGTEEAILLAPRCCHLYAWRSQRKKEQLKVAMEENGWTMSFPVAARCRSQPFTSIRIKNYTIIVTVKSLSATQKQVILSGQLIVSNTLLEHLDLKVVEEVAKDNKELEFKNSPTYIVPGRSNTSSIFISSRKNYFLRLRFYGLDSAWTGDIPLREHGTGSQPWLVKGGFGLIVRCVL</sequence>
<dbReference type="PANTHER" id="PTHR12517">
    <property type="entry name" value="VACUOLAR PROTEIN SORTING-ASSOCIATED PROTEIN 13B"/>
    <property type="match status" value="1"/>
</dbReference>
<dbReference type="InterPro" id="IPR039782">
    <property type="entry name" value="VPS13B"/>
</dbReference>
<gene>
    <name evidence="1" type="ORF">ACAOBT_LOCUS37133</name>
</gene>
<evidence type="ECO:0000313" key="2">
    <source>
        <dbReference type="Proteomes" id="UP001152888"/>
    </source>
</evidence>
<dbReference type="Proteomes" id="UP001152888">
    <property type="component" value="Unassembled WGS sequence"/>
</dbReference>
<accession>A0A9P0QFZ5</accession>
<proteinExistence type="predicted"/>
<reference evidence="1" key="1">
    <citation type="submission" date="2022-03" db="EMBL/GenBank/DDBJ databases">
        <authorList>
            <person name="Sayadi A."/>
        </authorList>
    </citation>
    <scope>NUCLEOTIDE SEQUENCE</scope>
</reference>
<dbReference type="OrthoDB" id="445152at2759"/>